<keyword evidence="4 6" id="KW-1133">Transmembrane helix</keyword>
<dbReference type="Proteomes" id="UP000619033">
    <property type="component" value="Unassembled WGS sequence"/>
</dbReference>
<comment type="subcellular location">
    <subcellularLocation>
        <location evidence="6">Cell membrane</location>
        <topology evidence="6">Multi-pass membrane protein</topology>
    </subcellularLocation>
    <subcellularLocation>
        <location evidence="1">Membrane</location>
    </subcellularLocation>
</comment>
<keyword evidence="3 6" id="KW-0812">Transmembrane</keyword>
<dbReference type="GO" id="GO:0005886">
    <property type="term" value="C:plasma membrane"/>
    <property type="evidence" value="ECO:0007669"/>
    <property type="project" value="UniProtKB-SubCell"/>
</dbReference>
<dbReference type="PROSITE" id="PS51257">
    <property type="entry name" value="PROKAR_LIPOPROTEIN"/>
    <property type="match status" value="1"/>
</dbReference>
<dbReference type="InterPro" id="IPR002994">
    <property type="entry name" value="Surf1/Shy1"/>
</dbReference>
<evidence type="ECO:0000256" key="3">
    <source>
        <dbReference type="ARBA" id="ARBA00022692"/>
    </source>
</evidence>
<accession>A0A8J7MWJ1</accession>
<feature type="transmembrane region" description="Helical" evidence="6">
    <location>
        <begin position="194"/>
        <end position="216"/>
    </location>
</feature>
<sequence length="223" mass="24567">MLRRMIFPLFLGVAGCAVLIGLGIWQVSRMYEKRAQLEAMTAGISEPAVPVPANLQPEKDRFRPVTATGRFTGETLYVLSGKPMIGAGVQVISVLQMADGRRLLVDRGFLPDDEKHKDLLVTDVTVQGNLMWPRDSNAYTPPPDAKTGLWFARDAQAMAAALHTEPTFIVARTTTGDGIEAMPVDTSSIPNDHWGYAITWFSLAAVWAVMTAALVWRIRRRTV</sequence>
<comment type="caution">
    <text evidence="7">The sequence shown here is derived from an EMBL/GenBank/DDBJ whole genome shotgun (WGS) entry which is preliminary data.</text>
</comment>
<evidence type="ECO:0000313" key="8">
    <source>
        <dbReference type="Proteomes" id="UP000619033"/>
    </source>
</evidence>
<evidence type="ECO:0000256" key="4">
    <source>
        <dbReference type="ARBA" id="ARBA00022989"/>
    </source>
</evidence>
<protein>
    <recommendedName>
        <fullName evidence="6">SURF1-like protein</fullName>
    </recommendedName>
</protein>
<dbReference type="InterPro" id="IPR045214">
    <property type="entry name" value="Surf1/Surf4"/>
</dbReference>
<reference evidence="7" key="1">
    <citation type="submission" date="2021-01" db="EMBL/GenBank/DDBJ databases">
        <title>Genome seq and assembly of Tabrizicola sp. KVB23.</title>
        <authorList>
            <person name="Chhetri G."/>
        </authorList>
    </citation>
    <scope>NUCLEOTIDE SEQUENCE</scope>
    <source>
        <strain evidence="7">KVB23</strain>
    </source>
</reference>
<dbReference type="AlphaFoldDB" id="A0A8J7MWJ1"/>
<comment type="caution">
    <text evidence="6">Lacks conserved residue(s) required for the propagation of feature annotation.</text>
</comment>
<evidence type="ECO:0000256" key="5">
    <source>
        <dbReference type="ARBA" id="ARBA00023136"/>
    </source>
</evidence>
<proteinExistence type="inferred from homology"/>
<gene>
    <name evidence="7" type="ORF">JI744_17900</name>
</gene>
<dbReference type="RefSeq" id="WP_202662544.1">
    <property type="nucleotide sequence ID" value="NZ_JAESVP010000012.1"/>
</dbReference>
<dbReference type="EMBL" id="JAESVP010000012">
    <property type="protein sequence ID" value="MBL4929978.1"/>
    <property type="molecule type" value="Genomic_DNA"/>
</dbReference>
<dbReference type="CDD" id="cd06662">
    <property type="entry name" value="SURF1"/>
    <property type="match status" value="1"/>
</dbReference>
<evidence type="ECO:0000313" key="7">
    <source>
        <dbReference type="EMBL" id="MBL4929978.1"/>
    </source>
</evidence>
<comment type="similarity">
    <text evidence="2 6">Belongs to the SURF1 family.</text>
</comment>
<dbReference type="Pfam" id="PF02104">
    <property type="entry name" value="SURF1"/>
    <property type="match status" value="1"/>
</dbReference>
<keyword evidence="8" id="KW-1185">Reference proteome</keyword>
<name>A0A8J7MWJ1_9RHOB</name>
<evidence type="ECO:0000256" key="6">
    <source>
        <dbReference type="RuleBase" id="RU363076"/>
    </source>
</evidence>
<organism evidence="7 8">
    <name type="scientific">Fuscibacter oryzae</name>
    <dbReference type="NCBI Taxonomy" id="2803939"/>
    <lineage>
        <taxon>Bacteria</taxon>
        <taxon>Pseudomonadati</taxon>
        <taxon>Pseudomonadota</taxon>
        <taxon>Alphaproteobacteria</taxon>
        <taxon>Rhodobacterales</taxon>
        <taxon>Paracoccaceae</taxon>
        <taxon>Fuscibacter</taxon>
    </lineage>
</organism>
<dbReference type="PANTHER" id="PTHR23427">
    <property type="entry name" value="SURFEIT LOCUS PROTEIN"/>
    <property type="match status" value="1"/>
</dbReference>
<evidence type="ECO:0000256" key="2">
    <source>
        <dbReference type="ARBA" id="ARBA00007165"/>
    </source>
</evidence>
<keyword evidence="5 6" id="KW-0472">Membrane</keyword>
<dbReference type="PANTHER" id="PTHR23427:SF2">
    <property type="entry name" value="SURFEIT LOCUS PROTEIN 1"/>
    <property type="match status" value="1"/>
</dbReference>
<dbReference type="PROSITE" id="PS50895">
    <property type="entry name" value="SURF1"/>
    <property type="match status" value="1"/>
</dbReference>
<evidence type="ECO:0000256" key="1">
    <source>
        <dbReference type="ARBA" id="ARBA00004370"/>
    </source>
</evidence>
<keyword evidence="6" id="KW-1003">Cell membrane</keyword>